<dbReference type="EMBL" id="KZ819680">
    <property type="protein sequence ID" value="PWN24510.1"/>
    <property type="molecule type" value="Genomic_DNA"/>
</dbReference>
<dbReference type="InterPro" id="IPR003689">
    <property type="entry name" value="ZIP"/>
</dbReference>
<organism evidence="7 8">
    <name type="scientific">Jaminaea rosea</name>
    <dbReference type="NCBI Taxonomy" id="1569628"/>
    <lineage>
        <taxon>Eukaryota</taxon>
        <taxon>Fungi</taxon>
        <taxon>Dikarya</taxon>
        <taxon>Basidiomycota</taxon>
        <taxon>Ustilaginomycotina</taxon>
        <taxon>Exobasidiomycetes</taxon>
        <taxon>Microstromatales</taxon>
        <taxon>Microstromatales incertae sedis</taxon>
        <taxon>Jaminaea</taxon>
    </lineage>
</organism>
<feature type="region of interest" description="Disordered" evidence="5">
    <location>
        <begin position="119"/>
        <end position="148"/>
    </location>
</feature>
<dbReference type="PANTHER" id="PTHR11040:SF44">
    <property type="entry name" value="PROTEIN ZNTC-RELATED"/>
    <property type="match status" value="1"/>
</dbReference>
<feature type="compositionally biased region" description="Basic and acidic residues" evidence="5">
    <location>
        <begin position="134"/>
        <end position="148"/>
    </location>
</feature>
<feature type="transmembrane region" description="Helical" evidence="6">
    <location>
        <begin position="261"/>
        <end position="281"/>
    </location>
</feature>
<evidence type="ECO:0000256" key="6">
    <source>
        <dbReference type="SAM" id="Phobius"/>
    </source>
</evidence>
<keyword evidence="2 6" id="KW-0812">Transmembrane</keyword>
<gene>
    <name evidence="7" type="ORF">BDZ90DRAFT_224690</name>
</gene>
<name>A0A316UH44_9BASI</name>
<dbReference type="RefSeq" id="XP_025359122.1">
    <property type="nucleotide sequence ID" value="XM_025504629.1"/>
</dbReference>
<proteinExistence type="predicted"/>
<accession>A0A316UH44</accession>
<feature type="transmembrane region" description="Helical" evidence="6">
    <location>
        <begin position="302"/>
        <end position="323"/>
    </location>
</feature>
<dbReference type="Pfam" id="PF02535">
    <property type="entry name" value="Zip"/>
    <property type="match status" value="1"/>
</dbReference>
<dbReference type="GeneID" id="37026452"/>
<keyword evidence="4 6" id="KW-0472">Membrane</keyword>
<protein>
    <submittedName>
        <fullName evidence="7">Zinc/iron permease</fullName>
    </submittedName>
</protein>
<evidence type="ECO:0000313" key="7">
    <source>
        <dbReference type="EMBL" id="PWN24510.1"/>
    </source>
</evidence>
<feature type="transmembrane region" description="Helical" evidence="6">
    <location>
        <begin position="163"/>
        <end position="183"/>
    </location>
</feature>
<evidence type="ECO:0000256" key="5">
    <source>
        <dbReference type="SAM" id="MobiDB-lite"/>
    </source>
</evidence>
<keyword evidence="3 6" id="KW-1133">Transmembrane helix</keyword>
<dbReference type="Proteomes" id="UP000245884">
    <property type="component" value="Unassembled WGS sequence"/>
</dbReference>
<feature type="transmembrane region" description="Helical" evidence="6">
    <location>
        <begin position="80"/>
        <end position="101"/>
    </location>
</feature>
<evidence type="ECO:0000256" key="4">
    <source>
        <dbReference type="ARBA" id="ARBA00023136"/>
    </source>
</evidence>
<dbReference type="OrthoDB" id="448280at2759"/>
<dbReference type="PANTHER" id="PTHR11040">
    <property type="entry name" value="ZINC/IRON TRANSPORTER"/>
    <property type="match status" value="1"/>
</dbReference>
<feature type="transmembrane region" description="Helical" evidence="6">
    <location>
        <begin position="6"/>
        <end position="32"/>
    </location>
</feature>
<evidence type="ECO:0000256" key="2">
    <source>
        <dbReference type="ARBA" id="ARBA00022692"/>
    </source>
</evidence>
<feature type="non-terminal residue" evidence="7">
    <location>
        <position position="1"/>
    </location>
</feature>
<keyword evidence="8" id="KW-1185">Reference proteome</keyword>
<feature type="transmembrane region" description="Helical" evidence="6">
    <location>
        <begin position="229"/>
        <end position="249"/>
    </location>
</feature>
<evidence type="ECO:0000256" key="1">
    <source>
        <dbReference type="ARBA" id="ARBA00004141"/>
    </source>
</evidence>
<reference evidence="7 8" key="1">
    <citation type="journal article" date="2018" name="Mol. Biol. Evol.">
        <title>Broad Genomic Sampling Reveals a Smut Pathogenic Ancestry of the Fungal Clade Ustilaginomycotina.</title>
        <authorList>
            <person name="Kijpornyongpan T."/>
            <person name="Mondo S.J."/>
            <person name="Barry K."/>
            <person name="Sandor L."/>
            <person name="Lee J."/>
            <person name="Lipzen A."/>
            <person name="Pangilinan J."/>
            <person name="LaButti K."/>
            <person name="Hainaut M."/>
            <person name="Henrissat B."/>
            <person name="Grigoriev I.V."/>
            <person name="Spatafora J.W."/>
            <person name="Aime M.C."/>
        </authorList>
    </citation>
    <scope>NUCLEOTIDE SEQUENCE [LARGE SCALE GENOMIC DNA]</scope>
    <source>
        <strain evidence="7 8">MCA 5214</strain>
    </source>
</reference>
<dbReference type="AlphaFoldDB" id="A0A316UH44"/>
<dbReference type="STRING" id="1569628.A0A316UH44"/>
<evidence type="ECO:0000313" key="8">
    <source>
        <dbReference type="Proteomes" id="UP000245884"/>
    </source>
</evidence>
<dbReference type="GO" id="GO:0005385">
    <property type="term" value="F:zinc ion transmembrane transporter activity"/>
    <property type="evidence" value="ECO:0007669"/>
    <property type="project" value="TreeGrafter"/>
</dbReference>
<comment type="subcellular location">
    <subcellularLocation>
        <location evidence="1">Membrane</location>
        <topology evidence="1">Multi-pass membrane protein</topology>
    </subcellularLocation>
</comment>
<sequence length="326" mass="35565">DYSVPLHVGALFVLLIASALGCAIPHAANVIYKMRGRKELRFILKHFGSGILLSTAFIHLLFHSFVWFSNSCVGELKYEAASAAIAMAAVYVCFLLDFIALRSVRQRVMQARQTLLARSGPQGGAGTGSEDDEKLGHREEALSRDDASEQLDREEFRLNKWSIVSLEAGIVFHSIIIGVTLGASSGEGWVPLLIAITFHQFCEALGLASRIAFVLERAHAEVSHRMLKIVLHSVFILSTSFGIAIGIGVRKSFNGNDRDTLLTIGVLDSVSAGILLYSSLTQILPKDWLESREMLTCGWGRIAAGLGSFTAGLFIMVSLRGAWRET</sequence>
<evidence type="ECO:0000256" key="3">
    <source>
        <dbReference type="ARBA" id="ARBA00022989"/>
    </source>
</evidence>
<dbReference type="GO" id="GO:0005886">
    <property type="term" value="C:plasma membrane"/>
    <property type="evidence" value="ECO:0007669"/>
    <property type="project" value="TreeGrafter"/>
</dbReference>
<feature type="transmembrane region" description="Helical" evidence="6">
    <location>
        <begin position="44"/>
        <end position="68"/>
    </location>
</feature>